<proteinExistence type="predicted"/>
<gene>
    <name evidence="2" type="ORF">ACA29_09705</name>
</gene>
<keyword evidence="1" id="KW-0472">Membrane</keyword>
<evidence type="ECO:0000313" key="2">
    <source>
        <dbReference type="EMBL" id="KRG13078.1"/>
    </source>
</evidence>
<organism evidence="2 3">
    <name type="scientific">Lederbergia galactosidilytica</name>
    <dbReference type="NCBI Taxonomy" id="217031"/>
    <lineage>
        <taxon>Bacteria</taxon>
        <taxon>Bacillati</taxon>
        <taxon>Bacillota</taxon>
        <taxon>Bacilli</taxon>
        <taxon>Bacillales</taxon>
        <taxon>Bacillaceae</taxon>
        <taxon>Lederbergia</taxon>
    </lineage>
</organism>
<reference evidence="2 3" key="1">
    <citation type="submission" date="2015-06" db="EMBL/GenBank/DDBJ databases">
        <title>Genome sequencing project of Bacillus galactosidilyticus PL133.</title>
        <authorList>
            <person name="Gaiero J."/>
            <person name="Nicol R."/>
            <person name="Habash M."/>
        </authorList>
    </citation>
    <scope>NUCLEOTIDE SEQUENCE [LARGE SCALE GENOMIC DNA]</scope>
    <source>
        <strain evidence="2 3">PL133</strain>
    </source>
</reference>
<dbReference type="EMBL" id="LGPB01000081">
    <property type="protein sequence ID" value="KRG13078.1"/>
    <property type="molecule type" value="Genomic_DNA"/>
</dbReference>
<keyword evidence="1" id="KW-1133">Transmembrane helix</keyword>
<sequence length="113" mass="12343">MVFDIGIFNYSAVGGSIGRCANAALTSYLIPAMNAIPLYSLFGSVIYLPHLIVSLIMVTIIVYLNYKGVKQSSKFQNIATWMMIATFFVFIIGGFVAGSSENISQTTSLNQER</sequence>
<protein>
    <submittedName>
        <fullName evidence="2">Uncharacterized protein</fullName>
    </submittedName>
</protein>
<evidence type="ECO:0000313" key="3">
    <source>
        <dbReference type="Proteomes" id="UP000053881"/>
    </source>
</evidence>
<name>A0A0Q9XX22_9BACI</name>
<keyword evidence="1" id="KW-0812">Transmembrane</keyword>
<dbReference type="AlphaFoldDB" id="A0A0Q9XX22"/>
<accession>A0A0Q9XX22</accession>
<feature type="transmembrane region" description="Helical" evidence="1">
    <location>
        <begin position="46"/>
        <end position="66"/>
    </location>
</feature>
<feature type="transmembrane region" description="Helical" evidence="1">
    <location>
        <begin position="78"/>
        <end position="98"/>
    </location>
</feature>
<dbReference type="PATRIC" id="fig|217031.4.peg.3234"/>
<dbReference type="Gene3D" id="1.20.1740.10">
    <property type="entry name" value="Amino acid/polyamine transporter I"/>
    <property type="match status" value="1"/>
</dbReference>
<evidence type="ECO:0000256" key="1">
    <source>
        <dbReference type="SAM" id="Phobius"/>
    </source>
</evidence>
<comment type="caution">
    <text evidence="2">The sequence shown here is derived from an EMBL/GenBank/DDBJ whole genome shotgun (WGS) entry which is preliminary data.</text>
</comment>
<dbReference type="Proteomes" id="UP000053881">
    <property type="component" value="Unassembled WGS sequence"/>
</dbReference>